<keyword evidence="8" id="KW-1185">Reference proteome</keyword>
<sequence length="514" mass="55601">MVKKVAWILIDGVGDIQIPEFDNRTPLEAADTPFLDALAECGMNGLMDPVETGLACGSDTAHLNLFGYDPRVYYRGRGAFESMGSGLDMEPGDIAFKSNFATLDPATNVVLLRRADRNFEEIGPILCAALNGIKLPNFPDVEVAVKYATEHRCAVRIRGPNLSDQITGTDPLVDNLPLIRSEAFDPANPAAVRTAAVVNELSAAIQAALTAHPINAARVQAGKNVANLVLLRGPGERLRVCRCHRVPSFAERHGGIRAFMIAPTAIIAGVGMTLGMDLIKVPGASGDYHSNYTAKAQAFCHALEGLPPLPAWRAEADEGPHQMGFLHLKGIDDSSHDGNPALKTALARATSRESNFSSPPGIETPALQRDRRELIERADRMLGLVLNRLQDGPHDVTVFVLGDHSTPCCVKDHSCEPVPVLVCPLASFKRRYRAVAALQLLSHTRDLPAAHYPPLPAAPDQAAESDRARHVLHHQLASWTDGVVRYGERYAHAGRLGRFPGSEIMRMVEAVLLD</sequence>
<protein>
    <submittedName>
        <fullName evidence="7">Bisphosphoglycerate-independent phosphoglycerate mutase</fullName>
    </submittedName>
</protein>
<feature type="domain" description="Metalloenzyme" evidence="6">
    <location>
        <begin position="373"/>
        <end position="423"/>
    </location>
</feature>
<evidence type="ECO:0000259" key="6">
    <source>
        <dbReference type="Pfam" id="PF01676"/>
    </source>
</evidence>
<evidence type="ECO:0000256" key="2">
    <source>
        <dbReference type="ARBA" id="ARBA00002315"/>
    </source>
</evidence>
<evidence type="ECO:0000256" key="4">
    <source>
        <dbReference type="ARBA" id="ARBA00005524"/>
    </source>
</evidence>
<comment type="catalytic activity">
    <reaction evidence="1">
        <text>(2R)-2-phosphoglycerate = (2R)-3-phosphoglycerate</text>
        <dbReference type="Rhea" id="RHEA:15901"/>
        <dbReference type="ChEBI" id="CHEBI:58272"/>
        <dbReference type="ChEBI" id="CHEBI:58289"/>
        <dbReference type="EC" id="5.4.2.12"/>
    </reaction>
</comment>
<evidence type="ECO:0000256" key="1">
    <source>
        <dbReference type="ARBA" id="ARBA00000370"/>
    </source>
</evidence>
<reference evidence="7" key="1">
    <citation type="journal article" date="2022" name="bioRxiv">
        <title>Genomics of Preaxostyla Flagellates Illuminates Evolutionary Transitions and the Path Towards Mitochondrial Loss.</title>
        <authorList>
            <person name="Novak L.V.F."/>
            <person name="Treitli S.C."/>
            <person name="Pyrih J."/>
            <person name="Halakuc P."/>
            <person name="Pipaliya S.V."/>
            <person name="Vacek V."/>
            <person name="Brzon O."/>
            <person name="Soukal P."/>
            <person name="Eme L."/>
            <person name="Dacks J.B."/>
            <person name="Karnkowska A."/>
            <person name="Elias M."/>
            <person name="Hampl V."/>
        </authorList>
    </citation>
    <scope>NUCLEOTIDE SEQUENCE</scope>
    <source>
        <strain evidence="7">RCP-MX</strain>
    </source>
</reference>
<comment type="similarity">
    <text evidence="4">Belongs to the BPG-independent phosphoglycerate mutase family. A-PGAM subfamily.</text>
</comment>
<comment type="caution">
    <text evidence="7">The sequence shown here is derived from an EMBL/GenBank/DDBJ whole genome shotgun (WGS) entry which is preliminary data.</text>
</comment>
<dbReference type="Proteomes" id="UP001141327">
    <property type="component" value="Unassembled WGS sequence"/>
</dbReference>
<dbReference type="Gene3D" id="3.40.720.10">
    <property type="entry name" value="Alkaline Phosphatase, subunit A"/>
    <property type="match status" value="3"/>
</dbReference>
<dbReference type="InterPro" id="IPR017850">
    <property type="entry name" value="Alkaline_phosphatase_core_sf"/>
</dbReference>
<dbReference type="CDD" id="cd16011">
    <property type="entry name" value="iPGM_like"/>
    <property type="match status" value="1"/>
</dbReference>
<evidence type="ECO:0000313" key="8">
    <source>
        <dbReference type="Proteomes" id="UP001141327"/>
    </source>
</evidence>
<accession>A0ABQ8UQJ3</accession>
<dbReference type="Pfam" id="PF10143">
    <property type="entry name" value="PhosphMutase"/>
    <property type="match status" value="1"/>
</dbReference>
<dbReference type="EMBL" id="JAPMOS010000013">
    <property type="protein sequence ID" value="KAJ4460306.1"/>
    <property type="molecule type" value="Genomic_DNA"/>
</dbReference>
<dbReference type="InterPro" id="IPR006124">
    <property type="entry name" value="Metalloenzyme"/>
</dbReference>
<evidence type="ECO:0000256" key="3">
    <source>
        <dbReference type="ARBA" id="ARBA00004921"/>
    </source>
</evidence>
<comment type="pathway">
    <text evidence="3">Carbohydrate degradation.</text>
</comment>
<feature type="domain" description="Metalloenzyme" evidence="6">
    <location>
        <begin position="3"/>
        <end position="344"/>
    </location>
</feature>
<evidence type="ECO:0000256" key="5">
    <source>
        <dbReference type="ARBA" id="ARBA00023152"/>
    </source>
</evidence>
<name>A0ABQ8UQJ3_9EUKA</name>
<dbReference type="SUPFAM" id="SSF53649">
    <property type="entry name" value="Alkaline phosphatase-like"/>
    <property type="match status" value="1"/>
</dbReference>
<dbReference type="Pfam" id="PF01676">
    <property type="entry name" value="Metalloenzyme"/>
    <property type="match status" value="2"/>
</dbReference>
<proteinExistence type="inferred from homology"/>
<comment type="function">
    <text evidence="2">Catalyzes the interconversion of 2-phosphoglycerate and 3-phosphoglycerate.</text>
</comment>
<keyword evidence="5" id="KW-0324">Glycolysis</keyword>
<organism evidence="7 8">
    <name type="scientific">Paratrimastix pyriformis</name>
    <dbReference type="NCBI Taxonomy" id="342808"/>
    <lineage>
        <taxon>Eukaryota</taxon>
        <taxon>Metamonada</taxon>
        <taxon>Preaxostyla</taxon>
        <taxon>Paratrimastigidae</taxon>
        <taxon>Paratrimastix</taxon>
    </lineage>
</organism>
<dbReference type="PANTHER" id="PTHR31209:SF0">
    <property type="entry name" value="METALLOENZYME DOMAIN-CONTAINING PROTEIN"/>
    <property type="match status" value="1"/>
</dbReference>
<gene>
    <name evidence="7" type="ORF">PAPYR_3313</name>
</gene>
<dbReference type="InterPro" id="IPR004456">
    <property type="entry name" value="Pglycerate_mutase_ApgM"/>
</dbReference>
<evidence type="ECO:0000313" key="7">
    <source>
        <dbReference type="EMBL" id="KAJ4460306.1"/>
    </source>
</evidence>
<dbReference type="PANTHER" id="PTHR31209">
    <property type="entry name" value="COFACTOR-INDEPENDENT PHOSPHOGLYCERATE MUTASE"/>
    <property type="match status" value="1"/>
</dbReference>